<dbReference type="HAMAP" id="MF_01023">
    <property type="entry name" value="HisC_aminotrans_2"/>
    <property type="match status" value="1"/>
</dbReference>
<comment type="similarity">
    <text evidence="9">Belongs to the class-II pyridoxal-phosphate-dependent aminotransferase family. Histidinol-phosphate aminotransferase subfamily.</text>
</comment>
<comment type="cofactor">
    <cofactor evidence="1 9">
        <name>pyridoxal 5'-phosphate</name>
        <dbReference type="ChEBI" id="CHEBI:597326"/>
    </cofactor>
</comment>
<keyword evidence="9" id="KW-0028">Amino-acid biosynthesis</keyword>
<evidence type="ECO:0000256" key="5">
    <source>
        <dbReference type="ARBA" id="ARBA00022679"/>
    </source>
</evidence>
<dbReference type="SUPFAM" id="SSF53383">
    <property type="entry name" value="PLP-dependent transferases"/>
    <property type="match status" value="1"/>
</dbReference>
<dbReference type="InterPro" id="IPR004839">
    <property type="entry name" value="Aminotransferase_I/II_large"/>
</dbReference>
<evidence type="ECO:0000256" key="7">
    <source>
        <dbReference type="ARBA" id="ARBA00023102"/>
    </source>
</evidence>
<name>A0A9X4AEU8_9BACI</name>
<dbReference type="PANTHER" id="PTHR43643:SF3">
    <property type="entry name" value="HISTIDINOL-PHOSPHATE AMINOTRANSFERASE"/>
    <property type="match status" value="1"/>
</dbReference>
<dbReference type="RefSeq" id="WP_272444340.1">
    <property type="nucleotide sequence ID" value="NZ_JAMQKC010000001.1"/>
</dbReference>
<protein>
    <recommendedName>
        <fullName evidence="9">Histidinol-phosphate aminotransferase</fullName>
        <ecNumber evidence="9">2.6.1.9</ecNumber>
    </recommendedName>
    <alternativeName>
        <fullName evidence="9">Imidazole acetol-phosphate transaminase</fullName>
    </alternativeName>
</protein>
<sequence>MRGKEIFNQMSPYKPGKQIEDVKKEYGLEKIVKLASNENPFGYSTKVKQNLSNWTEHLEIYPDGYATNLRLALADKLDVDKDQLVFGCGSDEVVDIICRTFLEPGTNTIMASPTFPQYKHNARIQGAAIKEVALVDGYHDLEGMLNEVDEQTKVLWLCTPNNPTGCLINCEQFTYVMDNCPKHVLIVVDEAYYEYIETDDAPDTIAALKKYPNLIVLRTFSKAYGLAGLRVGYGVTSEEIATILNITRGPFNTTTIAQGSALIALEDEEFLQFSVNQNKQNKQDFIKFLDSIGLSYYDSETNFVFVKLPVPGDELFEYLLHKGFIVRSGEALGHPYGVRITIGNKPDMDELQQIMKEYFTSVNKKENIH</sequence>
<dbReference type="EC" id="2.6.1.9" evidence="9"/>
<comment type="subunit">
    <text evidence="3 9">Homodimer.</text>
</comment>
<evidence type="ECO:0000256" key="4">
    <source>
        <dbReference type="ARBA" id="ARBA00022576"/>
    </source>
</evidence>
<reference evidence="11" key="1">
    <citation type="submission" date="2022-06" db="EMBL/GenBank/DDBJ databases">
        <title>Aquibacillus sp. a new bacterium isolated from soil saline samples.</title>
        <authorList>
            <person name="Galisteo C."/>
            <person name="De La Haba R."/>
            <person name="Sanchez-Porro C."/>
            <person name="Ventosa A."/>
        </authorList>
    </citation>
    <scope>NUCLEOTIDE SEQUENCE</scope>
    <source>
        <strain evidence="11">3ASR75-54</strain>
    </source>
</reference>
<evidence type="ECO:0000259" key="10">
    <source>
        <dbReference type="Pfam" id="PF00155"/>
    </source>
</evidence>
<organism evidence="11 12">
    <name type="scientific">Aquibacillus salsiterrae</name>
    <dbReference type="NCBI Taxonomy" id="2950439"/>
    <lineage>
        <taxon>Bacteria</taxon>
        <taxon>Bacillati</taxon>
        <taxon>Bacillota</taxon>
        <taxon>Bacilli</taxon>
        <taxon>Bacillales</taxon>
        <taxon>Bacillaceae</taxon>
        <taxon>Aquibacillus</taxon>
    </lineage>
</organism>
<dbReference type="Proteomes" id="UP001145069">
    <property type="component" value="Unassembled WGS sequence"/>
</dbReference>
<keyword evidence="5 9" id="KW-0808">Transferase</keyword>
<feature type="modified residue" description="N6-(pyridoxal phosphate)lysine" evidence="9">
    <location>
        <position position="222"/>
    </location>
</feature>
<evidence type="ECO:0000313" key="11">
    <source>
        <dbReference type="EMBL" id="MDC3415373.1"/>
    </source>
</evidence>
<dbReference type="InterPro" id="IPR015422">
    <property type="entry name" value="PyrdxlP-dep_Trfase_small"/>
</dbReference>
<dbReference type="PROSITE" id="PS00599">
    <property type="entry name" value="AA_TRANSFER_CLASS_2"/>
    <property type="match status" value="1"/>
</dbReference>
<dbReference type="InterPro" id="IPR050106">
    <property type="entry name" value="HistidinolP_aminotransfase"/>
</dbReference>
<evidence type="ECO:0000313" key="12">
    <source>
        <dbReference type="Proteomes" id="UP001145069"/>
    </source>
</evidence>
<dbReference type="GO" id="GO:0004400">
    <property type="term" value="F:histidinol-phosphate transaminase activity"/>
    <property type="evidence" value="ECO:0007669"/>
    <property type="project" value="UniProtKB-UniRule"/>
</dbReference>
<keyword evidence="4 9" id="KW-0032">Aminotransferase</keyword>
<comment type="pathway">
    <text evidence="2 9">Amino-acid biosynthesis; L-histidine biosynthesis; L-histidine from 5-phospho-alpha-D-ribose 1-diphosphate: step 7/9.</text>
</comment>
<dbReference type="PANTHER" id="PTHR43643">
    <property type="entry name" value="HISTIDINOL-PHOSPHATE AMINOTRANSFERASE 2"/>
    <property type="match status" value="1"/>
</dbReference>
<dbReference type="AlphaFoldDB" id="A0A9X4AEU8"/>
<keyword evidence="12" id="KW-1185">Reference proteome</keyword>
<evidence type="ECO:0000256" key="8">
    <source>
        <dbReference type="ARBA" id="ARBA00047481"/>
    </source>
</evidence>
<comment type="catalytic activity">
    <reaction evidence="8 9">
        <text>L-histidinol phosphate + 2-oxoglutarate = 3-(imidazol-4-yl)-2-oxopropyl phosphate + L-glutamate</text>
        <dbReference type="Rhea" id="RHEA:23744"/>
        <dbReference type="ChEBI" id="CHEBI:16810"/>
        <dbReference type="ChEBI" id="CHEBI:29985"/>
        <dbReference type="ChEBI" id="CHEBI:57766"/>
        <dbReference type="ChEBI" id="CHEBI:57980"/>
        <dbReference type="EC" id="2.6.1.9"/>
    </reaction>
</comment>
<evidence type="ECO:0000256" key="3">
    <source>
        <dbReference type="ARBA" id="ARBA00011738"/>
    </source>
</evidence>
<feature type="domain" description="Aminotransferase class I/classII large" evidence="10">
    <location>
        <begin position="30"/>
        <end position="351"/>
    </location>
</feature>
<dbReference type="InterPro" id="IPR015424">
    <property type="entry name" value="PyrdxlP-dep_Trfase"/>
</dbReference>
<accession>A0A9X4AEU8</accession>
<dbReference type="GO" id="GO:0030170">
    <property type="term" value="F:pyridoxal phosphate binding"/>
    <property type="evidence" value="ECO:0007669"/>
    <property type="project" value="InterPro"/>
</dbReference>
<dbReference type="GO" id="GO:0000105">
    <property type="term" value="P:L-histidine biosynthetic process"/>
    <property type="evidence" value="ECO:0007669"/>
    <property type="project" value="UniProtKB-UniRule"/>
</dbReference>
<comment type="caution">
    <text evidence="11">The sequence shown here is derived from an EMBL/GenBank/DDBJ whole genome shotgun (WGS) entry which is preliminary data.</text>
</comment>
<evidence type="ECO:0000256" key="2">
    <source>
        <dbReference type="ARBA" id="ARBA00005011"/>
    </source>
</evidence>
<dbReference type="NCBIfam" id="TIGR01141">
    <property type="entry name" value="hisC"/>
    <property type="match status" value="1"/>
</dbReference>
<dbReference type="EMBL" id="JAMQKC010000001">
    <property type="protein sequence ID" value="MDC3415373.1"/>
    <property type="molecule type" value="Genomic_DNA"/>
</dbReference>
<evidence type="ECO:0000256" key="6">
    <source>
        <dbReference type="ARBA" id="ARBA00022898"/>
    </source>
</evidence>
<proteinExistence type="inferred from homology"/>
<evidence type="ECO:0000256" key="1">
    <source>
        <dbReference type="ARBA" id="ARBA00001933"/>
    </source>
</evidence>
<dbReference type="Gene3D" id="3.40.640.10">
    <property type="entry name" value="Type I PLP-dependent aspartate aminotransferase-like (Major domain)"/>
    <property type="match status" value="1"/>
</dbReference>
<dbReference type="CDD" id="cd00609">
    <property type="entry name" value="AAT_like"/>
    <property type="match status" value="1"/>
</dbReference>
<dbReference type="Gene3D" id="3.90.1150.10">
    <property type="entry name" value="Aspartate Aminotransferase, domain 1"/>
    <property type="match status" value="1"/>
</dbReference>
<evidence type="ECO:0000256" key="9">
    <source>
        <dbReference type="HAMAP-Rule" id="MF_01023"/>
    </source>
</evidence>
<keyword evidence="7 9" id="KW-0368">Histidine biosynthesis</keyword>
<keyword evidence="6 9" id="KW-0663">Pyridoxal phosphate</keyword>
<dbReference type="Pfam" id="PF00155">
    <property type="entry name" value="Aminotran_1_2"/>
    <property type="match status" value="1"/>
</dbReference>
<dbReference type="InterPro" id="IPR005861">
    <property type="entry name" value="HisP_aminotrans"/>
</dbReference>
<gene>
    <name evidence="9 11" type="primary">hisC</name>
    <name evidence="11" type="ORF">NC799_00395</name>
</gene>
<dbReference type="InterPro" id="IPR015421">
    <property type="entry name" value="PyrdxlP-dep_Trfase_major"/>
</dbReference>
<dbReference type="InterPro" id="IPR001917">
    <property type="entry name" value="Aminotrans_II_pyridoxalP_BS"/>
</dbReference>